<dbReference type="PATRIC" id="fig|1254432.3.peg.11416"/>
<feature type="domain" description="SnoaL-like" evidence="1">
    <location>
        <begin position="1"/>
        <end position="83"/>
    </location>
</feature>
<dbReference type="AlphaFoldDB" id="S4YCC3"/>
<dbReference type="InterPro" id="IPR037401">
    <property type="entry name" value="SnoaL-like"/>
</dbReference>
<proteinExistence type="predicted"/>
<dbReference type="Proteomes" id="UP000014803">
    <property type="component" value="Chromosome"/>
</dbReference>
<name>S4YCC3_SORCE</name>
<gene>
    <name evidence="2" type="ORF">SCE1572_50630</name>
</gene>
<dbReference type="KEGG" id="scu:SCE1572_50630"/>
<accession>S4YCC3</accession>
<dbReference type="HOGENOM" id="CLU_148715_2_0_7"/>
<evidence type="ECO:0000313" key="2">
    <source>
        <dbReference type="EMBL" id="AGP42045.1"/>
    </source>
</evidence>
<evidence type="ECO:0000259" key="1">
    <source>
        <dbReference type="Pfam" id="PF12680"/>
    </source>
</evidence>
<dbReference type="Pfam" id="PF12680">
    <property type="entry name" value="SnoaL_2"/>
    <property type="match status" value="1"/>
</dbReference>
<dbReference type="eggNOG" id="ENOG503430T">
    <property type="taxonomic scope" value="Bacteria"/>
</dbReference>
<dbReference type="Gene3D" id="3.10.450.50">
    <property type="match status" value="1"/>
</dbReference>
<dbReference type="SUPFAM" id="SSF54427">
    <property type="entry name" value="NTF2-like"/>
    <property type="match status" value="1"/>
</dbReference>
<sequence>MDGMLKPFAADAVLSDNGKRHEGHAELRTLFEDEVIAVKAIFTPDAVRHEDGQVVVEGLAHGDFKGSPIRFTYRFTLENDAIKALEITI</sequence>
<reference evidence="2 3" key="1">
    <citation type="journal article" date="2013" name="Sci. Rep.">
        <title>Extraordinary expansion of a Sorangium cellulosum genome from an alkaline milieu.</title>
        <authorList>
            <person name="Han K."/>
            <person name="Li Z.F."/>
            <person name="Peng R."/>
            <person name="Zhu L.P."/>
            <person name="Zhou T."/>
            <person name="Wang L.G."/>
            <person name="Li S.G."/>
            <person name="Zhang X.B."/>
            <person name="Hu W."/>
            <person name="Wu Z.H."/>
            <person name="Qin N."/>
            <person name="Li Y.Z."/>
        </authorList>
    </citation>
    <scope>NUCLEOTIDE SEQUENCE [LARGE SCALE GENOMIC DNA]</scope>
    <source>
        <strain evidence="2 3">So0157-2</strain>
    </source>
</reference>
<organism evidence="2 3">
    <name type="scientific">Sorangium cellulosum So0157-2</name>
    <dbReference type="NCBI Taxonomy" id="1254432"/>
    <lineage>
        <taxon>Bacteria</taxon>
        <taxon>Pseudomonadati</taxon>
        <taxon>Myxococcota</taxon>
        <taxon>Polyangia</taxon>
        <taxon>Polyangiales</taxon>
        <taxon>Polyangiaceae</taxon>
        <taxon>Sorangium</taxon>
    </lineage>
</organism>
<dbReference type="EMBL" id="CP003969">
    <property type="protein sequence ID" value="AGP42045.1"/>
    <property type="molecule type" value="Genomic_DNA"/>
</dbReference>
<dbReference type="STRING" id="1254432.SCE1572_50630"/>
<evidence type="ECO:0000313" key="3">
    <source>
        <dbReference type="Proteomes" id="UP000014803"/>
    </source>
</evidence>
<dbReference type="InterPro" id="IPR032710">
    <property type="entry name" value="NTF2-like_dom_sf"/>
</dbReference>
<protein>
    <recommendedName>
        <fullName evidence="1">SnoaL-like domain-containing protein</fullName>
    </recommendedName>
</protein>